<dbReference type="AlphaFoldDB" id="A0A3S0QS64"/>
<evidence type="ECO:0000313" key="1">
    <source>
        <dbReference type="EMBL" id="RUA23044.1"/>
    </source>
</evidence>
<sequence>MSGTQFAGYHDGECRCRTDSSVAASKLSSRIYPFWKRWERQGEALASVDRRPLPRAAASACDPRISPLPVIWRHWRCGRIAWARNGKSRRSTTVGVRTRLEARVLAYDRTLCSVRGARSGSRPQRPMPLSCWFAARRARSPSP</sequence>
<proteinExistence type="predicted"/>
<organism evidence="1">
    <name type="scientific">Billgrantia gudaonensis</name>
    <dbReference type="NCBI Taxonomy" id="376427"/>
    <lineage>
        <taxon>Bacteria</taxon>
        <taxon>Pseudomonadati</taxon>
        <taxon>Pseudomonadota</taxon>
        <taxon>Gammaproteobacteria</taxon>
        <taxon>Oceanospirillales</taxon>
        <taxon>Halomonadaceae</taxon>
        <taxon>Billgrantia</taxon>
    </lineage>
</organism>
<accession>A0A3S0QS64</accession>
<dbReference type="EMBL" id="RXHI01000004">
    <property type="protein sequence ID" value="RUA23044.1"/>
    <property type="molecule type" value="Genomic_DNA"/>
</dbReference>
<gene>
    <name evidence="1" type="ORF">DSL92_01950</name>
</gene>
<name>A0A3S0QS64_9GAMM</name>
<protein>
    <submittedName>
        <fullName evidence="1">Uncharacterized protein</fullName>
    </submittedName>
</protein>
<reference evidence="1" key="1">
    <citation type="submission" date="2018-12" db="EMBL/GenBank/DDBJ databases">
        <authorList>
            <person name="Jadhav K."/>
            <person name="Kushwaha B."/>
            <person name="Jadhav I."/>
        </authorList>
    </citation>
    <scope>NUCLEOTIDE SEQUENCE [LARGE SCALE GENOMIC DNA]</scope>
    <source>
        <strain evidence="1">SBS 10</strain>
    </source>
</reference>
<comment type="caution">
    <text evidence="1">The sequence shown here is derived from an EMBL/GenBank/DDBJ whole genome shotgun (WGS) entry which is preliminary data.</text>
</comment>